<dbReference type="GO" id="GO:0005524">
    <property type="term" value="F:ATP binding"/>
    <property type="evidence" value="ECO:0007669"/>
    <property type="project" value="UniProtKB-KW"/>
</dbReference>
<evidence type="ECO:0000256" key="1">
    <source>
        <dbReference type="ARBA" id="ARBA00022527"/>
    </source>
</evidence>
<keyword evidence="2" id="KW-0808">Transferase</keyword>
<dbReference type="InterPro" id="IPR011009">
    <property type="entry name" value="Kinase-like_dom_sf"/>
</dbReference>
<dbReference type="PROSITE" id="PS00109">
    <property type="entry name" value="PROTEIN_KINASE_TYR"/>
    <property type="match status" value="1"/>
</dbReference>
<dbReference type="PANTHER" id="PTHR24345:SF91">
    <property type="entry name" value="SERINE_THREONINE-PROTEIN KINASE PLK4"/>
    <property type="match status" value="1"/>
</dbReference>
<organism evidence="8">
    <name type="scientific">Grammatophora oceanica</name>
    <dbReference type="NCBI Taxonomy" id="210454"/>
    <lineage>
        <taxon>Eukaryota</taxon>
        <taxon>Sar</taxon>
        <taxon>Stramenopiles</taxon>
        <taxon>Ochrophyta</taxon>
        <taxon>Bacillariophyta</taxon>
        <taxon>Fragilariophyceae</taxon>
        <taxon>Fragilariophycidae</taxon>
        <taxon>Rhabdonematales</taxon>
        <taxon>Grammatophoraceae</taxon>
        <taxon>Grammatophora</taxon>
    </lineage>
</organism>
<feature type="compositionally biased region" description="Polar residues" evidence="6">
    <location>
        <begin position="99"/>
        <end position="111"/>
    </location>
</feature>
<protein>
    <recommendedName>
        <fullName evidence="7">Protein kinase domain-containing protein</fullName>
    </recommendedName>
</protein>
<dbReference type="Gene3D" id="1.10.510.10">
    <property type="entry name" value="Transferase(Phosphotransferase) domain 1"/>
    <property type="match status" value="2"/>
</dbReference>
<dbReference type="AlphaFoldDB" id="A0A7S1VWT6"/>
<evidence type="ECO:0000256" key="2">
    <source>
        <dbReference type="ARBA" id="ARBA00022679"/>
    </source>
</evidence>
<feature type="compositionally biased region" description="Low complexity" evidence="6">
    <location>
        <begin position="69"/>
        <end position="98"/>
    </location>
</feature>
<dbReference type="EMBL" id="HBGK01052431">
    <property type="protein sequence ID" value="CAD9311854.1"/>
    <property type="molecule type" value="Transcribed_RNA"/>
</dbReference>
<keyword evidence="5" id="KW-0067">ATP-binding</keyword>
<evidence type="ECO:0000256" key="6">
    <source>
        <dbReference type="SAM" id="MobiDB-lite"/>
    </source>
</evidence>
<evidence type="ECO:0000313" key="8">
    <source>
        <dbReference type="EMBL" id="CAD9311854.1"/>
    </source>
</evidence>
<reference evidence="8" key="1">
    <citation type="submission" date="2021-01" db="EMBL/GenBank/DDBJ databases">
        <authorList>
            <person name="Corre E."/>
            <person name="Pelletier E."/>
            <person name="Niang G."/>
            <person name="Scheremetjew M."/>
            <person name="Finn R."/>
            <person name="Kale V."/>
            <person name="Holt S."/>
            <person name="Cochrane G."/>
            <person name="Meng A."/>
            <person name="Brown T."/>
            <person name="Cohen L."/>
        </authorList>
    </citation>
    <scope>NUCLEOTIDE SEQUENCE</scope>
    <source>
        <strain evidence="8">CCMP 410</strain>
    </source>
</reference>
<keyword evidence="1" id="KW-0723">Serine/threonine-protein kinase</keyword>
<gene>
    <name evidence="8" type="ORF">GOCE00092_LOCUS27592</name>
</gene>
<dbReference type="SUPFAM" id="SSF56112">
    <property type="entry name" value="Protein kinase-like (PK-like)"/>
    <property type="match status" value="1"/>
</dbReference>
<keyword evidence="3" id="KW-0547">Nucleotide-binding</keyword>
<evidence type="ECO:0000256" key="4">
    <source>
        <dbReference type="ARBA" id="ARBA00022777"/>
    </source>
</evidence>
<dbReference type="GO" id="GO:0005634">
    <property type="term" value="C:nucleus"/>
    <property type="evidence" value="ECO:0007669"/>
    <property type="project" value="TreeGrafter"/>
</dbReference>
<evidence type="ECO:0000259" key="7">
    <source>
        <dbReference type="PROSITE" id="PS50011"/>
    </source>
</evidence>
<proteinExistence type="predicted"/>
<dbReference type="GO" id="GO:0004674">
    <property type="term" value="F:protein serine/threonine kinase activity"/>
    <property type="evidence" value="ECO:0007669"/>
    <property type="project" value="UniProtKB-KW"/>
</dbReference>
<dbReference type="InterPro" id="IPR008266">
    <property type="entry name" value="Tyr_kinase_AS"/>
</dbReference>
<feature type="domain" description="Protein kinase" evidence="7">
    <location>
        <begin position="115"/>
        <end position="455"/>
    </location>
</feature>
<dbReference type="PANTHER" id="PTHR24345">
    <property type="entry name" value="SERINE/THREONINE-PROTEIN KINASE PLK"/>
    <property type="match status" value="1"/>
</dbReference>
<dbReference type="PROSITE" id="PS50011">
    <property type="entry name" value="PROTEIN_KINASE_DOM"/>
    <property type="match status" value="1"/>
</dbReference>
<feature type="region of interest" description="Disordered" evidence="6">
    <location>
        <begin position="53"/>
        <end position="111"/>
    </location>
</feature>
<name>A0A7S1VWT6_9STRA</name>
<evidence type="ECO:0000256" key="5">
    <source>
        <dbReference type="ARBA" id="ARBA00022840"/>
    </source>
</evidence>
<keyword evidence="4" id="KW-0418">Kinase</keyword>
<evidence type="ECO:0000256" key="3">
    <source>
        <dbReference type="ARBA" id="ARBA00022741"/>
    </source>
</evidence>
<accession>A0A7S1VWT6</accession>
<sequence>MSSQHQQFQYNSDYPINGGVADPFEFPAASPHPCARITTRVFHPKRNEVSTVQNVLVRTMAPQPRRRASNSMDDSSSSSSSSSDDSSDNDSMQDSVSNLPAQPTNSTNSTQERAYWLQRTIREAIYGRVLYAVVLERRPIQGDWTVTGTACAIKEMSWQHIRKERDRLAEDPIKEVSAMAYLKQWYSSQKEQTVDSAEASFDAMEDTNIMMPLDLLSDDRHLYSIMPFCDGGELFERLDLNERFSEGEARYWMFQVLNGLENMQRAGICHRDMSLENLLVHKDGCLIIDMGMCLRVPYTNGGTGDALTESFDNLALNGKRNTIPFEKVDNISPINAVRDGRNTPRQMITPQGTCGKWIYMSPEIYKNKDPFDGFAVDIWAAGVILFLMLTGFPPWERACLTDDRFKYMTAGYLVQMLTEWDIGLSSDAMDLLQRMLWLDAKDRLSLEQVRAHPWMANWPMTLPTSNSGAEF</sequence>
<dbReference type="Pfam" id="PF00069">
    <property type="entry name" value="Pkinase"/>
    <property type="match status" value="2"/>
</dbReference>
<dbReference type="InterPro" id="IPR000719">
    <property type="entry name" value="Prot_kinase_dom"/>
</dbReference>